<dbReference type="OrthoDB" id="10287478at2759"/>
<reference evidence="1" key="1">
    <citation type="submission" date="2021-02" db="EMBL/GenBank/DDBJ databases">
        <authorList>
            <person name="Dougan E. K."/>
            <person name="Rhodes N."/>
            <person name="Thang M."/>
            <person name="Chan C."/>
        </authorList>
    </citation>
    <scope>NUCLEOTIDE SEQUENCE</scope>
</reference>
<name>A0A812LFI7_9DINO</name>
<evidence type="ECO:0000313" key="1">
    <source>
        <dbReference type="EMBL" id="CAE7245793.1"/>
    </source>
</evidence>
<protein>
    <submittedName>
        <fullName evidence="1">Uncharacterized protein</fullName>
    </submittedName>
</protein>
<comment type="caution">
    <text evidence="1">The sequence shown here is derived from an EMBL/GenBank/DDBJ whole genome shotgun (WGS) entry which is preliminary data.</text>
</comment>
<gene>
    <name evidence="1" type="ORF">SNAT2548_LOCUS11632</name>
</gene>
<accession>A0A812LFI7</accession>
<sequence length="309" mass="33215">MGCTYDAEHDDCRGCSDSDPDVTNFHIPSSQLWKARIEVLLSSPQGVGAASFVSFDFGPGCNAEWKWDLDQRIPGSQTWESCEARFAYPCGNNHCCCMFGCNYDIEQDACSGCSSAQIMLLACSLHAVTRCDKHGRPGKANHTLVQAFHIPASSHWAERKQAGTTEVMPGRRESLAMFTCHMLSSMVPHYRAAVRPVTLTTPTDVAAATLNSATSAGGPVVWSSELCPGPRALKWCERRLQCWLRLGSGEAKAPVASAICELGVCLTPGVLGLCDTSAILIAGVCNTALSLSRTLIVDLPMRLQGAKQS</sequence>
<evidence type="ECO:0000313" key="2">
    <source>
        <dbReference type="Proteomes" id="UP000604046"/>
    </source>
</evidence>
<dbReference type="Proteomes" id="UP000604046">
    <property type="component" value="Unassembled WGS sequence"/>
</dbReference>
<dbReference type="AlphaFoldDB" id="A0A812LFI7"/>
<dbReference type="EMBL" id="CAJNDS010001057">
    <property type="protein sequence ID" value="CAE7245793.1"/>
    <property type="molecule type" value="Genomic_DNA"/>
</dbReference>
<keyword evidence="2" id="KW-1185">Reference proteome</keyword>
<organism evidence="1 2">
    <name type="scientific">Symbiodinium natans</name>
    <dbReference type="NCBI Taxonomy" id="878477"/>
    <lineage>
        <taxon>Eukaryota</taxon>
        <taxon>Sar</taxon>
        <taxon>Alveolata</taxon>
        <taxon>Dinophyceae</taxon>
        <taxon>Suessiales</taxon>
        <taxon>Symbiodiniaceae</taxon>
        <taxon>Symbiodinium</taxon>
    </lineage>
</organism>
<proteinExistence type="predicted"/>